<feature type="transmembrane region" description="Helical" evidence="1">
    <location>
        <begin position="315"/>
        <end position="337"/>
    </location>
</feature>
<accession>A0A1Y3PIR0</accession>
<feature type="transmembrane region" description="Helical" evidence="1">
    <location>
        <begin position="214"/>
        <end position="236"/>
    </location>
</feature>
<reference evidence="3" key="1">
    <citation type="submission" date="2016-06" db="EMBL/GenBank/DDBJ databases">
        <authorList>
            <person name="Nascimento L."/>
            <person name="Pereira R.V."/>
            <person name="Martins L.F."/>
            <person name="Quaggio R.B."/>
            <person name="Silva A.M."/>
            <person name="Setubal J.C."/>
        </authorList>
    </citation>
    <scope>NUCLEOTIDE SEQUENCE [LARGE SCALE GENOMIC DNA]</scope>
</reference>
<name>A0A1Y3PIR0_9BACI</name>
<sequence length="342" mass="36354">MIGGLLVILLLVLFLPFLVKPVEHNLEVFLCIMGVLAALISGVMNTELILHALKDPIMITLAVLVAGVLFKWLQHPLERSVAAISERIPMGVFAAIIVIVLGLISSIITAIIASLVLVAIVSALKLDRKSETLLVVIACFSIGLGAALTPIGEPLSTIAISKLDESFDYLLKLLGAYIIPGVVAFGILAAILLKNPSARNHGLSENKEESYLDIVIRAGKVYLFVAGLTFLGAGFSPLIDRYLIHLNSYVLFWINIISAVLDNATLAAAEISPAMSQDAIQAILLGLVISGGMLIPGNIPNIISANKLGITSKEWARLGVPLGLAAMIIYFVIIVLAHMMAA</sequence>
<gene>
    <name evidence="2" type="ORF">BAA01_08960</name>
</gene>
<dbReference type="Proteomes" id="UP000196475">
    <property type="component" value="Unassembled WGS sequence"/>
</dbReference>
<feature type="transmembrane region" description="Helical" evidence="1">
    <location>
        <begin position="29"/>
        <end position="50"/>
    </location>
</feature>
<feature type="transmembrane region" description="Helical" evidence="1">
    <location>
        <begin position="93"/>
        <end position="121"/>
    </location>
</feature>
<feature type="transmembrane region" description="Helical" evidence="1">
    <location>
        <begin position="171"/>
        <end position="193"/>
    </location>
</feature>
<feature type="transmembrane region" description="Helical" evidence="1">
    <location>
        <begin position="57"/>
        <end position="73"/>
    </location>
</feature>
<keyword evidence="1" id="KW-1133">Transmembrane helix</keyword>
<feature type="transmembrane region" description="Helical" evidence="1">
    <location>
        <begin position="242"/>
        <end position="261"/>
    </location>
</feature>
<dbReference type="AlphaFoldDB" id="A0A1Y3PIR0"/>
<feature type="transmembrane region" description="Helical" evidence="1">
    <location>
        <begin position="133"/>
        <end position="151"/>
    </location>
</feature>
<organism evidence="2 3">
    <name type="scientific">Bacillus thermozeamaize</name>
    <dbReference type="NCBI Taxonomy" id="230954"/>
    <lineage>
        <taxon>Bacteria</taxon>
        <taxon>Bacillati</taxon>
        <taxon>Bacillota</taxon>
        <taxon>Bacilli</taxon>
        <taxon>Bacillales</taxon>
        <taxon>Bacillaceae</taxon>
        <taxon>Bacillus</taxon>
    </lineage>
</organism>
<proteinExistence type="predicted"/>
<comment type="caution">
    <text evidence="2">The sequence shown here is derived from an EMBL/GenBank/DDBJ whole genome shotgun (WGS) entry which is preliminary data.</text>
</comment>
<feature type="transmembrane region" description="Helical" evidence="1">
    <location>
        <begin position="282"/>
        <end position="303"/>
    </location>
</feature>
<keyword evidence="1" id="KW-0812">Transmembrane</keyword>
<dbReference type="PIRSF" id="PIRSF019205">
    <property type="entry name" value="DUF1646"/>
    <property type="match status" value="1"/>
</dbReference>
<evidence type="ECO:0000256" key="1">
    <source>
        <dbReference type="SAM" id="Phobius"/>
    </source>
</evidence>
<keyword evidence="1" id="KW-0472">Membrane</keyword>
<evidence type="ECO:0000313" key="2">
    <source>
        <dbReference type="EMBL" id="OUM87233.1"/>
    </source>
</evidence>
<evidence type="ECO:0000313" key="3">
    <source>
        <dbReference type="Proteomes" id="UP000196475"/>
    </source>
</evidence>
<protein>
    <submittedName>
        <fullName evidence="2">Cation transporter</fullName>
    </submittedName>
</protein>
<dbReference type="EMBL" id="LZRT01000079">
    <property type="protein sequence ID" value="OUM87233.1"/>
    <property type="molecule type" value="Genomic_DNA"/>
</dbReference>
<dbReference type="Pfam" id="PF07854">
    <property type="entry name" value="DUF1646"/>
    <property type="match status" value="1"/>
</dbReference>
<dbReference type="InterPro" id="IPR012443">
    <property type="entry name" value="DUF1646"/>
</dbReference>